<name>A0ABQ1GR16_9BACL</name>
<evidence type="ECO:0000313" key="3">
    <source>
        <dbReference type="Proteomes" id="UP000609323"/>
    </source>
</evidence>
<feature type="transmembrane region" description="Helical" evidence="1">
    <location>
        <begin position="24"/>
        <end position="42"/>
    </location>
</feature>
<proteinExistence type="predicted"/>
<reference evidence="3" key="1">
    <citation type="journal article" date="2019" name="Int. J. Syst. Evol. Microbiol.">
        <title>The Global Catalogue of Microorganisms (GCM) 10K type strain sequencing project: providing services to taxonomists for standard genome sequencing and annotation.</title>
        <authorList>
            <consortium name="The Broad Institute Genomics Platform"/>
            <consortium name="The Broad Institute Genome Sequencing Center for Infectious Disease"/>
            <person name="Wu L."/>
            <person name="Ma J."/>
        </authorList>
    </citation>
    <scope>NUCLEOTIDE SEQUENCE [LARGE SCALE GENOMIC DNA]</scope>
    <source>
        <strain evidence="3">CGMCC 1.15044</strain>
    </source>
</reference>
<keyword evidence="1" id="KW-0472">Membrane</keyword>
<gene>
    <name evidence="2" type="ORF">GCM10010917_37200</name>
</gene>
<dbReference type="Proteomes" id="UP000609323">
    <property type="component" value="Unassembled WGS sequence"/>
</dbReference>
<dbReference type="EMBL" id="BMHF01000017">
    <property type="protein sequence ID" value="GGA48447.1"/>
    <property type="molecule type" value="Genomic_DNA"/>
</dbReference>
<protein>
    <submittedName>
        <fullName evidence="2">Uncharacterized protein</fullName>
    </submittedName>
</protein>
<accession>A0ABQ1GR16</accession>
<evidence type="ECO:0000256" key="1">
    <source>
        <dbReference type="SAM" id="Phobius"/>
    </source>
</evidence>
<comment type="caution">
    <text evidence="2">The sequence shown here is derived from an EMBL/GenBank/DDBJ whole genome shotgun (WGS) entry which is preliminary data.</text>
</comment>
<organism evidence="2 3">
    <name type="scientific">Paenibacillus physcomitrellae</name>
    <dbReference type="NCBI Taxonomy" id="1619311"/>
    <lineage>
        <taxon>Bacteria</taxon>
        <taxon>Bacillati</taxon>
        <taxon>Bacillota</taxon>
        <taxon>Bacilli</taxon>
        <taxon>Bacillales</taxon>
        <taxon>Paenibacillaceae</taxon>
        <taxon>Paenibacillus</taxon>
    </lineage>
</organism>
<keyword evidence="1" id="KW-0812">Transmembrane</keyword>
<dbReference type="RefSeq" id="WP_094094159.1">
    <property type="nucleotide sequence ID" value="NZ_BMHF01000017.1"/>
</dbReference>
<keyword evidence="1" id="KW-1133">Transmembrane helix</keyword>
<keyword evidence="3" id="KW-1185">Reference proteome</keyword>
<sequence>MDTFPNPGELSPIEALETTDGEPFIGFIFVVAVLLFVYICMIKKAGFAAPKTARIYCHQHTEVALAIKQRLNREARLISPPSQSGSKALLCCDTNRLEITRLAAVAKLADPACDIEITDY</sequence>
<evidence type="ECO:0000313" key="2">
    <source>
        <dbReference type="EMBL" id="GGA48447.1"/>
    </source>
</evidence>